<feature type="domain" description="Tryptophan synthase beta chain-like PALP" evidence="3">
    <location>
        <begin position="21"/>
        <end position="151"/>
    </location>
</feature>
<comment type="caution">
    <text evidence="4">The sequence shown here is derived from an EMBL/GenBank/DDBJ whole genome shotgun (WGS) entry which is preliminary data.</text>
</comment>
<organism evidence="4">
    <name type="scientific">mine drainage metagenome</name>
    <dbReference type="NCBI Taxonomy" id="410659"/>
    <lineage>
        <taxon>unclassified sequences</taxon>
        <taxon>metagenomes</taxon>
        <taxon>ecological metagenomes</taxon>
    </lineage>
</organism>
<evidence type="ECO:0000256" key="2">
    <source>
        <dbReference type="SAM" id="MobiDB-lite"/>
    </source>
</evidence>
<dbReference type="EMBL" id="AUZX01002622">
    <property type="protein sequence ID" value="EQD75948.1"/>
    <property type="molecule type" value="Genomic_DNA"/>
</dbReference>
<evidence type="ECO:0000259" key="3">
    <source>
        <dbReference type="Pfam" id="PF00291"/>
    </source>
</evidence>
<evidence type="ECO:0000256" key="1">
    <source>
        <dbReference type="ARBA" id="ARBA00001933"/>
    </source>
</evidence>
<feature type="non-terminal residue" evidence="4">
    <location>
        <position position="1"/>
    </location>
</feature>
<feature type="non-terminal residue" evidence="4">
    <location>
        <position position="152"/>
    </location>
</feature>
<dbReference type="Pfam" id="PF00291">
    <property type="entry name" value="PALP"/>
    <property type="match status" value="1"/>
</dbReference>
<accession>T1C513</accession>
<name>T1C513_9ZZZZ</name>
<evidence type="ECO:0000313" key="4">
    <source>
        <dbReference type="EMBL" id="EQD75948.1"/>
    </source>
</evidence>
<dbReference type="PANTHER" id="PTHR10314">
    <property type="entry name" value="CYSTATHIONINE BETA-SYNTHASE"/>
    <property type="match status" value="1"/>
</dbReference>
<dbReference type="InterPro" id="IPR050214">
    <property type="entry name" value="Cys_Synth/Cystath_Beta-Synth"/>
</dbReference>
<dbReference type="Gene3D" id="3.40.50.1100">
    <property type="match status" value="2"/>
</dbReference>
<reference evidence="4" key="1">
    <citation type="submission" date="2013-08" db="EMBL/GenBank/DDBJ databases">
        <authorList>
            <person name="Mendez C."/>
            <person name="Richter M."/>
            <person name="Ferrer M."/>
            <person name="Sanchez J."/>
        </authorList>
    </citation>
    <scope>NUCLEOTIDE SEQUENCE</scope>
</reference>
<dbReference type="AlphaFoldDB" id="T1C513"/>
<dbReference type="PROSITE" id="PS00901">
    <property type="entry name" value="CYS_SYNTHASE"/>
    <property type="match status" value="1"/>
</dbReference>
<dbReference type="InterPro" id="IPR001926">
    <property type="entry name" value="TrpB-like_PALP"/>
</dbReference>
<dbReference type="SUPFAM" id="SSF53686">
    <property type="entry name" value="Tryptophan synthase beta subunit-like PLP-dependent enzymes"/>
    <property type="match status" value="1"/>
</dbReference>
<comment type="cofactor">
    <cofactor evidence="1">
        <name>pyridoxal 5'-phosphate</name>
        <dbReference type="ChEBI" id="CHEBI:597326"/>
    </cofactor>
</comment>
<protein>
    <submittedName>
        <fullName evidence="4">Cysteine synthase B</fullName>
    </submittedName>
</protein>
<gene>
    <name evidence="4" type="ORF">B1A_03564</name>
</gene>
<sequence>SSSEAGCSPRSTAIDAYVARIGGTPLLKLARLARGLTGIELWAKGEFLNPSGSVKDRAAWAMVRDGLSRGELGSGRTLLDASSGNTAIAYAHLGARLGFPVELCLPKTVPAERLDRLYSLGARVVLTDPLEGTDGAQAEAERRARDSPADYY</sequence>
<feature type="compositionally biased region" description="Basic and acidic residues" evidence="2">
    <location>
        <begin position="139"/>
        <end position="152"/>
    </location>
</feature>
<dbReference type="GO" id="GO:0006535">
    <property type="term" value="P:cysteine biosynthetic process from serine"/>
    <property type="evidence" value="ECO:0007669"/>
    <property type="project" value="InterPro"/>
</dbReference>
<proteinExistence type="predicted"/>
<reference evidence="4" key="2">
    <citation type="journal article" date="2014" name="ISME J.">
        <title>Microbial stratification in low pH oxic and suboxic macroscopic growths along an acid mine drainage.</title>
        <authorList>
            <person name="Mendez-Garcia C."/>
            <person name="Mesa V."/>
            <person name="Sprenger R.R."/>
            <person name="Richter M."/>
            <person name="Diez M.S."/>
            <person name="Solano J."/>
            <person name="Bargiela R."/>
            <person name="Golyshina O.V."/>
            <person name="Manteca A."/>
            <person name="Ramos J.L."/>
            <person name="Gallego J.R."/>
            <person name="Llorente I."/>
            <person name="Martins Dos Santos V.A."/>
            <person name="Jensen O.N."/>
            <person name="Pelaez A.I."/>
            <person name="Sanchez J."/>
            <person name="Ferrer M."/>
        </authorList>
    </citation>
    <scope>NUCLEOTIDE SEQUENCE</scope>
</reference>
<feature type="region of interest" description="Disordered" evidence="2">
    <location>
        <begin position="131"/>
        <end position="152"/>
    </location>
</feature>
<dbReference type="InterPro" id="IPR001216">
    <property type="entry name" value="P-phosphate_BS"/>
</dbReference>
<dbReference type="InterPro" id="IPR036052">
    <property type="entry name" value="TrpB-like_PALP_sf"/>
</dbReference>